<accession>A0A814VN23</accession>
<dbReference type="AlphaFoldDB" id="A0A814VN23"/>
<protein>
    <recommendedName>
        <fullName evidence="5">FLYWCH-type domain-containing protein</fullName>
    </recommendedName>
</protein>
<evidence type="ECO:0000313" key="2">
    <source>
        <dbReference type="EMBL" id="CAF1187644.1"/>
    </source>
</evidence>
<evidence type="ECO:0000313" key="1">
    <source>
        <dbReference type="EMBL" id="CAF0874973.1"/>
    </source>
</evidence>
<evidence type="ECO:0000313" key="4">
    <source>
        <dbReference type="Proteomes" id="UP000663852"/>
    </source>
</evidence>
<dbReference type="EMBL" id="CAJNOR010000307">
    <property type="protein sequence ID" value="CAF0874973.1"/>
    <property type="molecule type" value="Genomic_DNA"/>
</dbReference>
<dbReference type="Proteomes" id="UP000663852">
    <property type="component" value="Unassembled WGS sequence"/>
</dbReference>
<gene>
    <name evidence="2" type="ORF">EDS130_LOCUS24617</name>
    <name evidence="1" type="ORF">XAT740_LOCUS6691</name>
</gene>
<reference evidence="2" key="1">
    <citation type="submission" date="2021-02" db="EMBL/GenBank/DDBJ databases">
        <authorList>
            <person name="Nowell W R."/>
        </authorList>
    </citation>
    <scope>NUCLEOTIDE SEQUENCE</scope>
</reference>
<keyword evidence="3" id="KW-1185">Reference proteome</keyword>
<dbReference type="EMBL" id="CAJNOJ010000140">
    <property type="protein sequence ID" value="CAF1187644.1"/>
    <property type="molecule type" value="Genomic_DNA"/>
</dbReference>
<name>A0A814VN23_ADIRI</name>
<dbReference type="Gene3D" id="2.20.25.240">
    <property type="match status" value="1"/>
</dbReference>
<dbReference type="Proteomes" id="UP000663828">
    <property type="component" value="Unassembled WGS sequence"/>
</dbReference>
<evidence type="ECO:0008006" key="5">
    <source>
        <dbReference type="Google" id="ProtNLM"/>
    </source>
</evidence>
<dbReference type="OrthoDB" id="10033114at2759"/>
<proteinExistence type="predicted"/>
<sequence>MNSNNFFVITTQQGNEGIIFNDYHFGLKRTNKDESKMWACIKKLCKASIETQASSIIKMKCINPDGTHEIDKEPTASVSMLYDEQVKKFRRTNGNVSAVPVFDRMKSSLHHYRSSKQRKIPKDSSSIVGVEARRQIGNILSLPLLPRQEIQTAFCDIIEEFSGISSRFLKLTDYILRTYIAHAVFPPSFWDVFDLIGIRPKTNNHAEG</sequence>
<evidence type="ECO:0000313" key="3">
    <source>
        <dbReference type="Proteomes" id="UP000663828"/>
    </source>
</evidence>
<comment type="caution">
    <text evidence="2">The sequence shown here is derived from an EMBL/GenBank/DDBJ whole genome shotgun (WGS) entry which is preliminary data.</text>
</comment>
<organism evidence="2 4">
    <name type="scientific">Adineta ricciae</name>
    <name type="common">Rotifer</name>
    <dbReference type="NCBI Taxonomy" id="249248"/>
    <lineage>
        <taxon>Eukaryota</taxon>
        <taxon>Metazoa</taxon>
        <taxon>Spiralia</taxon>
        <taxon>Gnathifera</taxon>
        <taxon>Rotifera</taxon>
        <taxon>Eurotatoria</taxon>
        <taxon>Bdelloidea</taxon>
        <taxon>Adinetida</taxon>
        <taxon>Adinetidae</taxon>
        <taxon>Adineta</taxon>
    </lineage>
</organism>